<dbReference type="Proteomes" id="UP000185999">
    <property type="component" value="Unassembled WGS sequence"/>
</dbReference>
<dbReference type="PANTHER" id="PTHR33303">
    <property type="entry name" value="CYTOPLASMIC PROTEIN-RELATED"/>
    <property type="match status" value="1"/>
</dbReference>
<dbReference type="STRING" id="619304.SAMN05421760_10858"/>
<dbReference type="AlphaFoldDB" id="A0A1N7N5Q6"/>
<dbReference type="InterPro" id="IPR003781">
    <property type="entry name" value="CoA-bd"/>
</dbReference>
<accession>A0A1N7N5Q6</accession>
<protein>
    <recommendedName>
        <fullName evidence="1">CoA-binding domain-containing protein</fullName>
    </recommendedName>
</protein>
<dbReference type="EMBL" id="FTOE01000008">
    <property type="protein sequence ID" value="SIS93471.1"/>
    <property type="molecule type" value="Genomic_DNA"/>
</dbReference>
<evidence type="ECO:0000313" key="2">
    <source>
        <dbReference type="EMBL" id="SIS93471.1"/>
    </source>
</evidence>
<reference evidence="3" key="1">
    <citation type="submission" date="2017-01" db="EMBL/GenBank/DDBJ databases">
        <authorList>
            <person name="Varghese N."/>
            <person name="Submissions S."/>
        </authorList>
    </citation>
    <scope>NUCLEOTIDE SEQUENCE [LARGE SCALE GENOMIC DNA]</scope>
    <source>
        <strain evidence="3">DSM 22306</strain>
    </source>
</reference>
<keyword evidence="3" id="KW-1185">Reference proteome</keyword>
<dbReference type="Gene3D" id="3.40.50.720">
    <property type="entry name" value="NAD(P)-binding Rossmann-like Domain"/>
    <property type="match status" value="1"/>
</dbReference>
<dbReference type="SUPFAM" id="SSF51735">
    <property type="entry name" value="NAD(P)-binding Rossmann-fold domains"/>
    <property type="match status" value="1"/>
</dbReference>
<evidence type="ECO:0000259" key="1">
    <source>
        <dbReference type="SMART" id="SM00881"/>
    </source>
</evidence>
<dbReference type="RefSeq" id="WP_425319953.1">
    <property type="nucleotide sequence ID" value="NZ_FTOE01000008.1"/>
</dbReference>
<name>A0A1N7N5Q6_9GAMM</name>
<sequence length="149" mass="16286">MIEPYMNESRINEIETVKRILENSRVIALVGASPKPERASYRVMAFLLSQGYQVIPVNPIKAGQSILDQTIVASLHEINESVDLVDIFRNSEAAGEVVDEAISIGARAVWMQLGVINQSAAQRAVAAGLDVVMDRCPAIEIRRLGIRSA</sequence>
<proteinExistence type="predicted"/>
<dbReference type="SMART" id="SM00881">
    <property type="entry name" value="CoA_binding"/>
    <property type="match status" value="1"/>
</dbReference>
<feature type="domain" description="CoA-binding" evidence="1">
    <location>
        <begin position="21"/>
        <end position="115"/>
    </location>
</feature>
<organism evidence="2 3">
    <name type="scientific">Neptunomonas antarctica</name>
    <dbReference type="NCBI Taxonomy" id="619304"/>
    <lineage>
        <taxon>Bacteria</taxon>
        <taxon>Pseudomonadati</taxon>
        <taxon>Pseudomonadota</taxon>
        <taxon>Gammaproteobacteria</taxon>
        <taxon>Oceanospirillales</taxon>
        <taxon>Oceanospirillaceae</taxon>
        <taxon>Neptunomonas</taxon>
    </lineage>
</organism>
<dbReference type="PANTHER" id="PTHR33303:SF2">
    <property type="entry name" value="COA-BINDING DOMAIN-CONTAINING PROTEIN"/>
    <property type="match status" value="1"/>
</dbReference>
<dbReference type="Pfam" id="PF13380">
    <property type="entry name" value="CoA_binding_2"/>
    <property type="match status" value="1"/>
</dbReference>
<gene>
    <name evidence="2" type="ORF">SAMN05421760_10858</name>
</gene>
<dbReference type="InterPro" id="IPR036291">
    <property type="entry name" value="NAD(P)-bd_dom_sf"/>
</dbReference>
<evidence type="ECO:0000313" key="3">
    <source>
        <dbReference type="Proteomes" id="UP000185999"/>
    </source>
</evidence>